<organism evidence="1 2">
    <name type="scientific">Amedibacillus dolichus</name>
    <dbReference type="NCBI Taxonomy" id="31971"/>
    <lineage>
        <taxon>Bacteria</taxon>
        <taxon>Bacillati</taxon>
        <taxon>Bacillota</taxon>
        <taxon>Erysipelotrichia</taxon>
        <taxon>Erysipelotrichales</taxon>
        <taxon>Erysipelotrichaceae</taxon>
        <taxon>Amedibacillus</taxon>
    </lineage>
</organism>
<dbReference type="RefSeq" id="WP_161129145.1">
    <property type="nucleotide sequence ID" value="NZ_JAGZMZ010000003.1"/>
</dbReference>
<name>A0A942WDN6_9FIRM</name>
<dbReference type="Proteomes" id="UP000753219">
    <property type="component" value="Unassembled WGS sequence"/>
</dbReference>
<accession>A0A942WDN6</accession>
<dbReference type="EMBL" id="JAGZMZ010000003">
    <property type="protein sequence ID" value="MBS4883472.1"/>
    <property type="molecule type" value="Genomic_DNA"/>
</dbReference>
<comment type="caution">
    <text evidence="1">The sequence shown here is derived from an EMBL/GenBank/DDBJ whole genome shotgun (WGS) entry which is preliminary data.</text>
</comment>
<evidence type="ECO:0000313" key="2">
    <source>
        <dbReference type="Proteomes" id="UP000753219"/>
    </source>
</evidence>
<protein>
    <submittedName>
        <fullName evidence="1">Uncharacterized protein</fullName>
    </submittedName>
</protein>
<gene>
    <name evidence="1" type="ORF">KHZ85_01760</name>
</gene>
<dbReference type="AlphaFoldDB" id="A0A942WDN6"/>
<reference evidence="1" key="1">
    <citation type="submission" date="2021-02" db="EMBL/GenBank/DDBJ databases">
        <title>Infant gut strain persistence is associated with maternal origin, phylogeny, and functional potential including surface adhesion and iron acquisition.</title>
        <authorList>
            <person name="Lou Y.C."/>
        </authorList>
    </citation>
    <scope>NUCLEOTIDE SEQUENCE</scope>
    <source>
        <strain evidence="1">L3_108_103G1_dasL3_108_103G1_concoct_2</strain>
    </source>
</reference>
<proteinExistence type="predicted"/>
<evidence type="ECO:0000313" key="1">
    <source>
        <dbReference type="EMBL" id="MBS4883472.1"/>
    </source>
</evidence>
<sequence>MEKIFRLKEDMFCHLKVFNSPRGHTFKYGCEHLIAAFSCPASASLF</sequence>